<feature type="transmembrane region" description="Helical" evidence="14">
    <location>
        <begin position="198"/>
        <end position="222"/>
    </location>
</feature>
<sequence length="528" mass="60719">MDKTWMMHLCNALVKGIYMKLRNKLKISFCIMVILPVIMCSIFAYAFFKYQATTIHQLYEVDSGELLDNFYSPVVLMGRMTENIYNEMKEVAETSPWQYNSVDFVKQLDEELQCKLSSIVVRRNGLYTYVSDNLDIEKLDVVLPDYEAGENISDEGIYKGGDYQCLVKQIDFCDSYGNQYSVSIITPLKQAIPQIKKFFIQVLISGVFILILTSLLLNVWIYRSIIKPLDRLKLATQNIKYGNFDFEMPKSSNDEIGDVCRDFEEMRVILKKTAEDKLNSDKEEKELIRNISHDLKTPLTAIKGYVEGILDGIADTPEKQHKYLMTVANKVNDMDKLIDELTIYSKLDTNRVPYSFAKINLKNYFDDCCEEIGMDLETQDIDLEYRFHATSDCTVVADAEQLKRVVNNIVSNSVKYMQPGRKGKISIDIYDEGDYVHIIIADNGKGIGMDEIPHIFDRFYRTDSSRNSKQGGSGIGLAIVKKIIEDHKGKIWAESVEGEGTTMHINLLKDMDKRNYICIEDNRKKEKK</sequence>
<dbReference type="SUPFAM" id="SSF55874">
    <property type="entry name" value="ATPase domain of HSP90 chaperone/DNA topoisomerase II/histidine kinase"/>
    <property type="match status" value="1"/>
</dbReference>
<dbReference type="Gene3D" id="1.10.287.130">
    <property type="match status" value="1"/>
</dbReference>
<feature type="domain" description="HAMP" evidence="16">
    <location>
        <begin position="223"/>
        <end position="275"/>
    </location>
</feature>
<evidence type="ECO:0000313" key="18">
    <source>
        <dbReference type="Proteomes" id="UP001480973"/>
    </source>
</evidence>
<evidence type="ECO:0000256" key="1">
    <source>
        <dbReference type="ARBA" id="ARBA00000085"/>
    </source>
</evidence>
<dbReference type="SMART" id="SM00387">
    <property type="entry name" value="HATPase_c"/>
    <property type="match status" value="1"/>
</dbReference>
<dbReference type="EMBL" id="JBBMES010000007">
    <property type="protein sequence ID" value="MEQ2535130.1"/>
    <property type="molecule type" value="Genomic_DNA"/>
</dbReference>
<organism evidence="17 18">
    <name type="scientific">Lachnospira intestinalis</name>
    <dbReference type="NCBI Taxonomy" id="3133158"/>
    <lineage>
        <taxon>Bacteria</taxon>
        <taxon>Bacillati</taxon>
        <taxon>Bacillota</taxon>
        <taxon>Clostridia</taxon>
        <taxon>Lachnospirales</taxon>
        <taxon>Lachnospiraceae</taxon>
        <taxon>Lachnospira</taxon>
    </lineage>
</organism>
<dbReference type="InterPro" id="IPR036890">
    <property type="entry name" value="HATPase_C_sf"/>
</dbReference>
<dbReference type="SUPFAM" id="SSF158472">
    <property type="entry name" value="HAMP domain-like"/>
    <property type="match status" value="1"/>
</dbReference>
<dbReference type="Proteomes" id="UP001480973">
    <property type="component" value="Unassembled WGS sequence"/>
</dbReference>
<keyword evidence="6" id="KW-0808">Transferase</keyword>
<dbReference type="CDD" id="cd00075">
    <property type="entry name" value="HATPase"/>
    <property type="match status" value="1"/>
</dbReference>
<reference evidence="17 18" key="1">
    <citation type="submission" date="2024-03" db="EMBL/GenBank/DDBJ databases">
        <title>Human intestinal bacterial collection.</title>
        <authorList>
            <person name="Pauvert C."/>
            <person name="Hitch T.C.A."/>
            <person name="Clavel T."/>
        </authorList>
    </citation>
    <scope>NUCLEOTIDE SEQUENCE [LARGE SCALE GENOMIC DNA]</scope>
    <source>
        <strain evidence="17 18">CLA-JM-H10</strain>
    </source>
</reference>
<dbReference type="InterPro" id="IPR050398">
    <property type="entry name" value="HssS/ArlS-like"/>
</dbReference>
<evidence type="ECO:0000259" key="15">
    <source>
        <dbReference type="PROSITE" id="PS50109"/>
    </source>
</evidence>
<evidence type="ECO:0000256" key="7">
    <source>
        <dbReference type="ARBA" id="ARBA00022692"/>
    </source>
</evidence>
<dbReference type="SMART" id="SM00388">
    <property type="entry name" value="HisKA"/>
    <property type="match status" value="1"/>
</dbReference>
<evidence type="ECO:0000259" key="16">
    <source>
        <dbReference type="PROSITE" id="PS50885"/>
    </source>
</evidence>
<evidence type="ECO:0000256" key="4">
    <source>
        <dbReference type="ARBA" id="ARBA00022475"/>
    </source>
</evidence>
<keyword evidence="13 14" id="KW-0472">Membrane</keyword>
<dbReference type="Pfam" id="PF00672">
    <property type="entry name" value="HAMP"/>
    <property type="match status" value="1"/>
</dbReference>
<dbReference type="InterPro" id="IPR005467">
    <property type="entry name" value="His_kinase_dom"/>
</dbReference>
<dbReference type="EC" id="2.7.13.3" evidence="3"/>
<evidence type="ECO:0000256" key="11">
    <source>
        <dbReference type="ARBA" id="ARBA00022989"/>
    </source>
</evidence>
<dbReference type="PROSITE" id="PS50885">
    <property type="entry name" value="HAMP"/>
    <property type="match status" value="1"/>
</dbReference>
<name>A0ABV1GNQ1_9FIRM</name>
<dbReference type="InterPro" id="IPR036097">
    <property type="entry name" value="HisK_dim/P_sf"/>
</dbReference>
<dbReference type="InterPro" id="IPR003594">
    <property type="entry name" value="HATPase_dom"/>
</dbReference>
<feature type="domain" description="Histidine kinase" evidence="15">
    <location>
        <begin position="290"/>
        <end position="511"/>
    </location>
</feature>
<dbReference type="InterPro" id="IPR003661">
    <property type="entry name" value="HisK_dim/P_dom"/>
</dbReference>
<dbReference type="InterPro" id="IPR004358">
    <property type="entry name" value="Sig_transdc_His_kin-like_C"/>
</dbReference>
<keyword evidence="11 14" id="KW-1133">Transmembrane helix</keyword>
<dbReference type="Pfam" id="PF02518">
    <property type="entry name" value="HATPase_c"/>
    <property type="match status" value="1"/>
</dbReference>
<evidence type="ECO:0000256" key="9">
    <source>
        <dbReference type="ARBA" id="ARBA00022777"/>
    </source>
</evidence>
<keyword evidence="12" id="KW-0902">Two-component regulatory system</keyword>
<dbReference type="Gene3D" id="3.30.565.10">
    <property type="entry name" value="Histidine kinase-like ATPase, C-terminal domain"/>
    <property type="match status" value="1"/>
</dbReference>
<keyword evidence="10" id="KW-0067">ATP-binding</keyword>
<evidence type="ECO:0000256" key="12">
    <source>
        <dbReference type="ARBA" id="ARBA00023012"/>
    </source>
</evidence>
<dbReference type="Pfam" id="PF00512">
    <property type="entry name" value="HisKA"/>
    <property type="match status" value="1"/>
</dbReference>
<comment type="caution">
    <text evidence="17">The sequence shown here is derived from an EMBL/GenBank/DDBJ whole genome shotgun (WGS) entry which is preliminary data.</text>
</comment>
<dbReference type="SMART" id="SM00304">
    <property type="entry name" value="HAMP"/>
    <property type="match status" value="1"/>
</dbReference>
<dbReference type="PANTHER" id="PTHR45528">
    <property type="entry name" value="SENSOR HISTIDINE KINASE CPXA"/>
    <property type="match status" value="1"/>
</dbReference>
<accession>A0ABV1GNQ1</accession>
<keyword evidence="9 17" id="KW-0418">Kinase</keyword>
<comment type="subcellular location">
    <subcellularLocation>
        <location evidence="2">Cell membrane</location>
        <topology evidence="2">Multi-pass membrane protein</topology>
    </subcellularLocation>
</comment>
<dbReference type="CDD" id="cd06225">
    <property type="entry name" value="HAMP"/>
    <property type="match status" value="1"/>
</dbReference>
<comment type="catalytic activity">
    <reaction evidence="1">
        <text>ATP + protein L-histidine = ADP + protein N-phospho-L-histidine.</text>
        <dbReference type="EC" id="2.7.13.3"/>
    </reaction>
</comment>
<dbReference type="PRINTS" id="PR00344">
    <property type="entry name" value="BCTRLSENSOR"/>
</dbReference>
<dbReference type="Gene3D" id="6.10.340.10">
    <property type="match status" value="1"/>
</dbReference>
<dbReference type="PANTHER" id="PTHR45528:SF1">
    <property type="entry name" value="SENSOR HISTIDINE KINASE CPXA"/>
    <property type="match status" value="1"/>
</dbReference>
<dbReference type="SUPFAM" id="SSF47384">
    <property type="entry name" value="Homodimeric domain of signal transducing histidine kinase"/>
    <property type="match status" value="1"/>
</dbReference>
<evidence type="ECO:0000313" key="17">
    <source>
        <dbReference type="EMBL" id="MEQ2535130.1"/>
    </source>
</evidence>
<evidence type="ECO:0000256" key="5">
    <source>
        <dbReference type="ARBA" id="ARBA00022553"/>
    </source>
</evidence>
<evidence type="ECO:0000256" key="14">
    <source>
        <dbReference type="SAM" id="Phobius"/>
    </source>
</evidence>
<evidence type="ECO:0000256" key="8">
    <source>
        <dbReference type="ARBA" id="ARBA00022741"/>
    </source>
</evidence>
<dbReference type="GO" id="GO:0016301">
    <property type="term" value="F:kinase activity"/>
    <property type="evidence" value="ECO:0007669"/>
    <property type="project" value="UniProtKB-KW"/>
</dbReference>
<evidence type="ECO:0000256" key="3">
    <source>
        <dbReference type="ARBA" id="ARBA00012438"/>
    </source>
</evidence>
<proteinExistence type="predicted"/>
<dbReference type="PROSITE" id="PS50109">
    <property type="entry name" value="HIS_KIN"/>
    <property type="match status" value="1"/>
</dbReference>
<dbReference type="CDD" id="cd00082">
    <property type="entry name" value="HisKA"/>
    <property type="match status" value="1"/>
</dbReference>
<dbReference type="InterPro" id="IPR003660">
    <property type="entry name" value="HAMP_dom"/>
</dbReference>
<keyword evidence="5" id="KW-0597">Phosphoprotein</keyword>
<evidence type="ECO:0000256" key="2">
    <source>
        <dbReference type="ARBA" id="ARBA00004651"/>
    </source>
</evidence>
<gene>
    <name evidence="17" type="ORF">WMO38_08375</name>
</gene>
<evidence type="ECO:0000256" key="13">
    <source>
        <dbReference type="ARBA" id="ARBA00023136"/>
    </source>
</evidence>
<feature type="transmembrane region" description="Helical" evidence="14">
    <location>
        <begin position="27"/>
        <end position="48"/>
    </location>
</feature>
<evidence type="ECO:0000256" key="10">
    <source>
        <dbReference type="ARBA" id="ARBA00022840"/>
    </source>
</evidence>
<evidence type="ECO:0000256" key="6">
    <source>
        <dbReference type="ARBA" id="ARBA00022679"/>
    </source>
</evidence>
<keyword evidence="8" id="KW-0547">Nucleotide-binding</keyword>
<keyword evidence="7 14" id="KW-0812">Transmembrane</keyword>
<protein>
    <recommendedName>
        <fullName evidence="3">histidine kinase</fullName>
        <ecNumber evidence="3">2.7.13.3</ecNumber>
    </recommendedName>
</protein>
<keyword evidence="4" id="KW-1003">Cell membrane</keyword>
<keyword evidence="18" id="KW-1185">Reference proteome</keyword>